<organism evidence="2">
    <name type="scientific">marine metagenome</name>
    <dbReference type="NCBI Taxonomy" id="408172"/>
    <lineage>
        <taxon>unclassified sequences</taxon>
        <taxon>metagenomes</taxon>
        <taxon>ecological metagenomes</taxon>
    </lineage>
</organism>
<protein>
    <recommendedName>
        <fullName evidence="1">AB hydrolase-1 domain-containing protein</fullName>
    </recommendedName>
</protein>
<sequence length="303" mass="34276">MPINHGPPLESLYKAARGRGVEFAEEFVPTTRTFDTSELRLSYTEWGDTGLPVVVLLHGFAQTSHAWDLITLGLADRFHLISLDQRGHGDSEWATDGDYSLETQQNDLDEFIKSLGVSRINLVGLSMGGRNAYVFASRNPQLISNLVVVDTGPSGMRSGRSRIRNFVTMPDELDTFEEFVERVHSYVPHRSLEQISNSLLNNIRKMENGKWTWKYDRLLRDPDYRRPTASQDQLWDYWESVKCPSLIVRGGNSDVLDSKTVTEMTERNRLADSAVVPDSGHLVPGDNPAGFLRIVKPWLLKRA</sequence>
<dbReference type="InterPro" id="IPR050266">
    <property type="entry name" value="AB_hydrolase_sf"/>
</dbReference>
<dbReference type="PANTHER" id="PTHR43798">
    <property type="entry name" value="MONOACYLGLYCEROL LIPASE"/>
    <property type="match status" value="1"/>
</dbReference>
<dbReference type="AlphaFoldDB" id="A0A381V3S9"/>
<dbReference type="Pfam" id="PF00561">
    <property type="entry name" value="Abhydrolase_1"/>
    <property type="match status" value="1"/>
</dbReference>
<evidence type="ECO:0000313" key="2">
    <source>
        <dbReference type="EMBL" id="SVA33923.1"/>
    </source>
</evidence>
<dbReference type="PRINTS" id="PR00111">
    <property type="entry name" value="ABHYDROLASE"/>
</dbReference>
<dbReference type="SUPFAM" id="SSF53474">
    <property type="entry name" value="alpha/beta-Hydrolases"/>
    <property type="match status" value="1"/>
</dbReference>
<dbReference type="Gene3D" id="3.40.50.1820">
    <property type="entry name" value="alpha/beta hydrolase"/>
    <property type="match status" value="1"/>
</dbReference>
<evidence type="ECO:0000259" key="1">
    <source>
        <dbReference type="Pfam" id="PF00561"/>
    </source>
</evidence>
<dbReference type="EMBL" id="UINC01007544">
    <property type="protein sequence ID" value="SVA33923.1"/>
    <property type="molecule type" value="Genomic_DNA"/>
</dbReference>
<name>A0A381V3S9_9ZZZZ</name>
<accession>A0A381V3S9</accession>
<reference evidence="2" key="1">
    <citation type="submission" date="2018-05" db="EMBL/GenBank/DDBJ databases">
        <authorList>
            <person name="Lanie J.A."/>
            <person name="Ng W.-L."/>
            <person name="Kazmierczak K.M."/>
            <person name="Andrzejewski T.M."/>
            <person name="Davidsen T.M."/>
            <person name="Wayne K.J."/>
            <person name="Tettelin H."/>
            <person name="Glass J.I."/>
            <person name="Rusch D."/>
            <person name="Podicherti R."/>
            <person name="Tsui H.-C.T."/>
            <person name="Winkler M.E."/>
        </authorList>
    </citation>
    <scope>NUCLEOTIDE SEQUENCE</scope>
</reference>
<dbReference type="InterPro" id="IPR000073">
    <property type="entry name" value="AB_hydrolase_1"/>
</dbReference>
<proteinExistence type="predicted"/>
<dbReference type="InterPro" id="IPR029058">
    <property type="entry name" value="AB_hydrolase_fold"/>
</dbReference>
<dbReference type="GO" id="GO:0016020">
    <property type="term" value="C:membrane"/>
    <property type="evidence" value="ECO:0007669"/>
    <property type="project" value="TreeGrafter"/>
</dbReference>
<dbReference type="PANTHER" id="PTHR43798:SF33">
    <property type="entry name" value="HYDROLASE, PUTATIVE (AFU_ORTHOLOGUE AFUA_2G14860)-RELATED"/>
    <property type="match status" value="1"/>
</dbReference>
<gene>
    <name evidence="2" type="ORF">METZ01_LOCUS86777</name>
</gene>
<feature type="domain" description="AB hydrolase-1" evidence="1">
    <location>
        <begin position="52"/>
        <end position="287"/>
    </location>
</feature>